<dbReference type="SUPFAM" id="SSF47413">
    <property type="entry name" value="lambda repressor-like DNA-binding domains"/>
    <property type="match status" value="1"/>
</dbReference>
<dbReference type="PROSITE" id="PS50943">
    <property type="entry name" value="HTH_CROC1"/>
    <property type="match status" value="1"/>
</dbReference>
<dbReference type="InterPro" id="IPR001387">
    <property type="entry name" value="Cro/C1-type_HTH"/>
</dbReference>
<reference evidence="2" key="1">
    <citation type="submission" date="2021-02" db="EMBL/GenBank/DDBJ databases">
        <title>Infant gut strain persistence is associated with maternal origin, phylogeny, and functional potential including surface adhesion and iron acquisition.</title>
        <authorList>
            <person name="Lou Y.C."/>
        </authorList>
    </citation>
    <scope>NUCLEOTIDE SEQUENCE</scope>
    <source>
        <strain evidence="2">L3_106_000M1_dasL3_106_000M1_concoct_15</strain>
    </source>
</reference>
<organism evidence="2 3">
    <name type="scientific">Acidaminococcus intestini</name>
    <dbReference type="NCBI Taxonomy" id="187327"/>
    <lineage>
        <taxon>Bacteria</taxon>
        <taxon>Bacillati</taxon>
        <taxon>Bacillota</taxon>
        <taxon>Negativicutes</taxon>
        <taxon>Acidaminococcales</taxon>
        <taxon>Acidaminococcaceae</taxon>
        <taxon>Acidaminococcus</taxon>
    </lineage>
</organism>
<comment type="caution">
    <text evidence="2">The sequence shown here is derived from an EMBL/GenBank/DDBJ whole genome shotgun (WGS) entry which is preliminary data.</text>
</comment>
<accession>A0A943EGT9</accession>
<dbReference type="AlphaFoldDB" id="A0A943EGT9"/>
<dbReference type="EMBL" id="JAGZCZ010000005">
    <property type="protein sequence ID" value="MBS5519841.1"/>
    <property type="molecule type" value="Genomic_DNA"/>
</dbReference>
<evidence type="ECO:0000313" key="2">
    <source>
        <dbReference type="EMBL" id="MBS5519841.1"/>
    </source>
</evidence>
<dbReference type="Gene3D" id="1.10.260.40">
    <property type="entry name" value="lambda repressor-like DNA-binding domains"/>
    <property type="match status" value="1"/>
</dbReference>
<dbReference type="SMART" id="SM00530">
    <property type="entry name" value="HTH_XRE"/>
    <property type="match status" value="1"/>
</dbReference>
<name>A0A943EGT9_9FIRM</name>
<dbReference type="CDD" id="cd00093">
    <property type="entry name" value="HTH_XRE"/>
    <property type="match status" value="1"/>
</dbReference>
<proteinExistence type="predicted"/>
<protein>
    <submittedName>
        <fullName evidence="2">Helix-turn-helix transcriptional regulator</fullName>
    </submittedName>
</protein>
<dbReference type="Proteomes" id="UP000754226">
    <property type="component" value="Unassembled WGS sequence"/>
</dbReference>
<dbReference type="InterPro" id="IPR010982">
    <property type="entry name" value="Lambda_DNA-bd_dom_sf"/>
</dbReference>
<feature type="domain" description="HTH cro/C1-type" evidence="1">
    <location>
        <begin position="13"/>
        <end position="57"/>
    </location>
</feature>
<dbReference type="GO" id="GO:0003677">
    <property type="term" value="F:DNA binding"/>
    <property type="evidence" value="ECO:0007669"/>
    <property type="project" value="InterPro"/>
</dbReference>
<evidence type="ECO:0000259" key="1">
    <source>
        <dbReference type="PROSITE" id="PS50943"/>
    </source>
</evidence>
<sequence length="63" mass="7271">MRKALVDFRGERTQKEMADRYGVNQQTWSQWELGNSTPSAKNMIKIAKDAGRTVDELFFAGKY</sequence>
<dbReference type="Pfam" id="PF01381">
    <property type="entry name" value="HTH_3"/>
    <property type="match status" value="1"/>
</dbReference>
<evidence type="ECO:0000313" key="3">
    <source>
        <dbReference type="Proteomes" id="UP000754226"/>
    </source>
</evidence>
<gene>
    <name evidence="2" type="ORF">KHX13_05860</name>
</gene>